<protein>
    <submittedName>
        <fullName evidence="2">Uncharacterized protein</fullName>
    </submittedName>
</protein>
<reference evidence="2 3" key="1">
    <citation type="journal article" date="2024" name="Microbiol. Resour. Announc.">
        <title>Genome annotations for the ascomycete fungi Trichoderma harzianum, Trichoderma aggressivum, and Purpureocillium lilacinum.</title>
        <authorList>
            <person name="Beijen E.P.W."/>
            <person name="Ohm R.A."/>
        </authorList>
    </citation>
    <scope>NUCLEOTIDE SEQUENCE [LARGE SCALE GENOMIC DNA]</scope>
    <source>
        <strain evidence="2 3">CBS 150709</strain>
    </source>
</reference>
<gene>
    <name evidence="2" type="ORF">Purlil1_7188</name>
</gene>
<comment type="caution">
    <text evidence="2">The sequence shown here is derived from an EMBL/GenBank/DDBJ whole genome shotgun (WGS) entry which is preliminary data.</text>
</comment>
<feature type="region of interest" description="Disordered" evidence="1">
    <location>
        <begin position="44"/>
        <end position="81"/>
    </location>
</feature>
<keyword evidence="3" id="KW-1185">Reference proteome</keyword>
<evidence type="ECO:0000256" key="1">
    <source>
        <dbReference type="SAM" id="MobiDB-lite"/>
    </source>
</evidence>
<name>A0ABR0BW85_PURLI</name>
<proteinExistence type="predicted"/>
<dbReference type="Proteomes" id="UP001287286">
    <property type="component" value="Unassembled WGS sequence"/>
</dbReference>
<accession>A0ABR0BW85</accession>
<evidence type="ECO:0000313" key="2">
    <source>
        <dbReference type="EMBL" id="KAK4088309.1"/>
    </source>
</evidence>
<dbReference type="EMBL" id="JAWRVI010000025">
    <property type="protein sequence ID" value="KAK4088309.1"/>
    <property type="molecule type" value="Genomic_DNA"/>
</dbReference>
<feature type="compositionally biased region" description="Basic and acidic residues" evidence="1">
    <location>
        <begin position="50"/>
        <end position="60"/>
    </location>
</feature>
<organism evidence="2 3">
    <name type="scientific">Purpureocillium lilacinum</name>
    <name type="common">Paecilomyces lilacinus</name>
    <dbReference type="NCBI Taxonomy" id="33203"/>
    <lineage>
        <taxon>Eukaryota</taxon>
        <taxon>Fungi</taxon>
        <taxon>Dikarya</taxon>
        <taxon>Ascomycota</taxon>
        <taxon>Pezizomycotina</taxon>
        <taxon>Sordariomycetes</taxon>
        <taxon>Hypocreomycetidae</taxon>
        <taxon>Hypocreales</taxon>
        <taxon>Ophiocordycipitaceae</taxon>
        <taxon>Purpureocillium</taxon>
    </lineage>
</organism>
<sequence>MPRGALSAALCELSYMVPSPGDAGSSVKHLAVARVHMRVRLWHSRRTAVPRREARPKQPDRAPPPAAKSGKGAAVGDPPGAEAASTWLRRVANRLCASRRHSRHSGQQTGPRANTARLLPSTLPQLAQSLNFACFWAVWWLSSFRWLGPGGSLSTALVQQQAGVVSRQVTAARLASRR</sequence>
<evidence type="ECO:0000313" key="3">
    <source>
        <dbReference type="Proteomes" id="UP001287286"/>
    </source>
</evidence>